<feature type="chain" id="PRO_5030177186" evidence="2">
    <location>
        <begin position="22"/>
        <end position="290"/>
    </location>
</feature>
<feature type="region of interest" description="Disordered" evidence="1">
    <location>
        <begin position="261"/>
        <end position="290"/>
    </location>
</feature>
<dbReference type="Proteomes" id="UP000014977">
    <property type="component" value="Unassembled WGS sequence"/>
</dbReference>
<keyword evidence="3" id="KW-0456">Lyase</keyword>
<reference evidence="3 4" key="1">
    <citation type="journal article" date="2013" name="Genome Announc.">
        <title>Draft genome sequences for three mercury-methylating, sulfate-reducing bacteria.</title>
        <authorList>
            <person name="Brown S.D."/>
            <person name="Hurt R.A.Jr."/>
            <person name="Gilmour C.C."/>
            <person name="Elias D.A."/>
        </authorList>
    </citation>
    <scope>NUCLEOTIDE SEQUENCE [LARGE SCALE GENOMIC DNA]</scope>
    <source>
        <strain evidence="3 4">DSM 2059</strain>
    </source>
</reference>
<dbReference type="STRING" id="897.B2D07_16235"/>
<dbReference type="Gene3D" id="2.60.120.200">
    <property type="match status" value="1"/>
</dbReference>
<protein>
    <submittedName>
        <fullName evidence="3">Polysaccharide lyase</fullName>
    </submittedName>
</protein>
<evidence type="ECO:0000313" key="3">
    <source>
        <dbReference type="EMBL" id="EPR36011.1"/>
    </source>
</evidence>
<dbReference type="OrthoDB" id="5490819at2"/>
<dbReference type="AlphaFoldDB" id="S7TGT4"/>
<dbReference type="InterPro" id="IPR025975">
    <property type="entry name" value="Polysacc_lyase"/>
</dbReference>
<dbReference type="GO" id="GO:0016829">
    <property type="term" value="F:lyase activity"/>
    <property type="evidence" value="ECO:0007669"/>
    <property type="project" value="UniProtKB-KW"/>
</dbReference>
<feature type="signal peptide" evidence="2">
    <location>
        <begin position="1"/>
        <end position="21"/>
    </location>
</feature>
<comment type="caution">
    <text evidence="3">The sequence shown here is derived from an EMBL/GenBank/DDBJ whole genome shotgun (WGS) entry which is preliminary data.</text>
</comment>
<dbReference type="EMBL" id="ATHJ01000105">
    <property type="protein sequence ID" value="EPR36011.1"/>
    <property type="molecule type" value="Genomic_DNA"/>
</dbReference>
<proteinExistence type="predicted"/>
<evidence type="ECO:0000256" key="1">
    <source>
        <dbReference type="SAM" id="MobiDB-lite"/>
    </source>
</evidence>
<organism evidence="3 4">
    <name type="scientific">Desulfococcus multivorans DSM 2059</name>
    <dbReference type="NCBI Taxonomy" id="1121405"/>
    <lineage>
        <taxon>Bacteria</taxon>
        <taxon>Pseudomonadati</taxon>
        <taxon>Thermodesulfobacteriota</taxon>
        <taxon>Desulfobacteria</taxon>
        <taxon>Desulfobacterales</taxon>
        <taxon>Desulfococcaceae</taxon>
        <taxon>Desulfococcus</taxon>
    </lineage>
</organism>
<keyword evidence="4" id="KW-1185">Reference proteome</keyword>
<gene>
    <name evidence="3" type="ORF">dsmv_0716</name>
</gene>
<name>S7TGT4_DESML</name>
<keyword evidence="2" id="KW-0732">Signal</keyword>
<feature type="compositionally biased region" description="Low complexity" evidence="1">
    <location>
        <begin position="268"/>
        <end position="278"/>
    </location>
</feature>
<evidence type="ECO:0000256" key="2">
    <source>
        <dbReference type="SAM" id="SignalP"/>
    </source>
</evidence>
<accession>S7TGT4</accession>
<dbReference type="Pfam" id="PF14099">
    <property type="entry name" value="Polysacc_lyase"/>
    <property type="match status" value="1"/>
</dbReference>
<evidence type="ECO:0000313" key="4">
    <source>
        <dbReference type="Proteomes" id="UP000014977"/>
    </source>
</evidence>
<dbReference type="eggNOG" id="ENOG5033BXC">
    <property type="taxonomic scope" value="Bacteria"/>
</dbReference>
<sequence>MKKVMTVALLMLMLIAEHAFARVIFYDDAENAPNTSSDWSNVGDGGANSLSVSGERVRAGSRSYKFSLAPYGTPGTQNRVELVLRGFTASPQVRNFLTGQEYWMGWSIYIPHDFVFPNESKNEWATMSQFHGATESCDQPMGPCLSFFTNSAVGGLRTVVRATDDRCSNGHLSRAKAYTAQFKKGAWNDVVLNFRYNYTNSGSPFFKMWLNGQLVANDTGANCYNDAMGPYFKMGIYGNSSSRITVYYDEIRVGDETSSYNEVAPKGSAAAAPAESSSPAPPTLKVISTN</sequence>
<dbReference type="RefSeq" id="WP_020877827.1">
    <property type="nucleotide sequence ID" value="NZ_ATHJ01000105.1"/>
</dbReference>